<dbReference type="AlphaFoldDB" id="A0A3D0WE32"/>
<proteinExistence type="predicted"/>
<dbReference type="PANTHER" id="PTHR35175:SF2">
    <property type="entry name" value="DUF1289 DOMAIN-CONTAINING PROTEIN"/>
    <property type="match status" value="1"/>
</dbReference>
<dbReference type="PANTHER" id="PTHR35175">
    <property type="entry name" value="DUF1289 DOMAIN-CONTAINING PROTEIN"/>
    <property type="match status" value="1"/>
</dbReference>
<accession>A0A3D0WE32</accession>
<reference evidence="1 2" key="1">
    <citation type="journal article" date="2018" name="Nat. Biotechnol.">
        <title>A standardized bacterial taxonomy based on genome phylogeny substantially revises the tree of life.</title>
        <authorList>
            <person name="Parks D.H."/>
            <person name="Chuvochina M."/>
            <person name="Waite D.W."/>
            <person name="Rinke C."/>
            <person name="Skarshewski A."/>
            <person name="Chaumeil P.A."/>
            <person name="Hugenholtz P."/>
        </authorList>
    </citation>
    <scope>NUCLEOTIDE SEQUENCE [LARGE SCALE GENOMIC DNA]</scope>
    <source>
        <strain evidence="1">UBA9015</strain>
    </source>
</reference>
<sequence>MTGVFERTSAVAIESPCILVCMLDTASGLCLGCGRTGDEIAAWTQLSPEARRSIMSTLSERLATLDR</sequence>
<dbReference type="InterPro" id="IPR010710">
    <property type="entry name" value="DUF1289"/>
</dbReference>
<evidence type="ECO:0000313" key="2">
    <source>
        <dbReference type="Proteomes" id="UP000262699"/>
    </source>
</evidence>
<protein>
    <submittedName>
        <fullName evidence="1">DUF1289 domain-containing protein</fullName>
    </submittedName>
</protein>
<organism evidence="1 2">
    <name type="scientific">Sphingomonas bacterium</name>
    <dbReference type="NCBI Taxonomy" id="1895847"/>
    <lineage>
        <taxon>Bacteria</taxon>
        <taxon>Pseudomonadati</taxon>
        <taxon>Pseudomonadota</taxon>
        <taxon>Alphaproteobacteria</taxon>
        <taxon>Sphingomonadales</taxon>
        <taxon>Sphingomonadaceae</taxon>
        <taxon>Sphingomonas</taxon>
    </lineage>
</organism>
<dbReference type="Proteomes" id="UP000262699">
    <property type="component" value="Unassembled WGS sequence"/>
</dbReference>
<comment type="caution">
    <text evidence="1">The sequence shown here is derived from an EMBL/GenBank/DDBJ whole genome shotgun (WGS) entry which is preliminary data.</text>
</comment>
<name>A0A3D0WE32_9SPHN</name>
<gene>
    <name evidence="1" type="ORF">DEP91_12750</name>
</gene>
<evidence type="ECO:0000313" key="1">
    <source>
        <dbReference type="EMBL" id="HCB77017.1"/>
    </source>
</evidence>
<dbReference type="Pfam" id="PF06945">
    <property type="entry name" value="DUF1289"/>
    <property type="match status" value="1"/>
</dbReference>
<dbReference type="EMBL" id="DOYJ01000355">
    <property type="protein sequence ID" value="HCB77017.1"/>
    <property type="molecule type" value="Genomic_DNA"/>
</dbReference>